<organism evidence="2 3">
    <name type="scientific">Lentithecium fluviatile CBS 122367</name>
    <dbReference type="NCBI Taxonomy" id="1168545"/>
    <lineage>
        <taxon>Eukaryota</taxon>
        <taxon>Fungi</taxon>
        <taxon>Dikarya</taxon>
        <taxon>Ascomycota</taxon>
        <taxon>Pezizomycotina</taxon>
        <taxon>Dothideomycetes</taxon>
        <taxon>Pleosporomycetidae</taxon>
        <taxon>Pleosporales</taxon>
        <taxon>Massarineae</taxon>
        <taxon>Lentitheciaceae</taxon>
        <taxon>Lentithecium</taxon>
    </lineage>
</organism>
<feature type="compositionally biased region" description="Low complexity" evidence="1">
    <location>
        <begin position="185"/>
        <end position="199"/>
    </location>
</feature>
<gene>
    <name evidence="2" type="ORF">K458DRAFT_381820</name>
</gene>
<evidence type="ECO:0000313" key="2">
    <source>
        <dbReference type="EMBL" id="KAF2691990.1"/>
    </source>
</evidence>
<reference evidence="2" key="1">
    <citation type="journal article" date="2020" name="Stud. Mycol.">
        <title>101 Dothideomycetes genomes: a test case for predicting lifestyles and emergence of pathogens.</title>
        <authorList>
            <person name="Haridas S."/>
            <person name="Albert R."/>
            <person name="Binder M."/>
            <person name="Bloem J."/>
            <person name="Labutti K."/>
            <person name="Salamov A."/>
            <person name="Andreopoulos B."/>
            <person name="Baker S."/>
            <person name="Barry K."/>
            <person name="Bills G."/>
            <person name="Bluhm B."/>
            <person name="Cannon C."/>
            <person name="Castanera R."/>
            <person name="Culley D."/>
            <person name="Daum C."/>
            <person name="Ezra D."/>
            <person name="Gonzalez J."/>
            <person name="Henrissat B."/>
            <person name="Kuo A."/>
            <person name="Liang C."/>
            <person name="Lipzen A."/>
            <person name="Lutzoni F."/>
            <person name="Magnuson J."/>
            <person name="Mondo S."/>
            <person name="Nolan M."/>
            <person name="Ohm R."/>
            <person name="Pangilinan J."/>
            <person name="Park H.-J."/>
            <person name="Ramirez L."/>
            <person name="Alfaro M."/>
            <person name="Sun H."/>
            <person name="Tritt A."/>
            <person name="Yoshinaga Y."/>
            <person name="Zwiers L.-H."/>
            <person name="Turgeon B."/>
            <person name="Goodwin S."/>
            <person name="Spatafora J."/>
            <person name="Crous P."/>
            <person name="Grigoriev I."/>
        </authorList>
    </citation>
    <scope>NUCLEOTIDE SEQUENCE</scope>
    <source>
        <strain evidence="2">CBS 122367</strain>
    </source>
</reference>
<feature type="region of interest" description="Disordered" evidence="1">
    <location>
        <begin position="180"/>
        <end position="234"/>
    </location>
</feature>
<accession>A0A6G1JP38</accession>
<dbReference type="EMBL" id="MU005569">
    <property type="protein sequence ID" value="KAF2691990.1"/>
    <property type="molecule type" value="Genomic_DNA"/>
</dbReference>
<evidence type="ECO:0008006" key="4">
    <source>
        <dbReference type="Google" id="ProtNLM"/>
    </source>
</evidence>
<feature type="compositionally biased region" description="Polar residues" evidence="1">
    <location>
        <begin position="276"/>
        <end position="288"/>
    </location>
</feature>
<feature type="compositionally biased region" description="Polar residues" evidence="1">
    <location>
        <begin position="341"/>
        <end position="354"/>
    </location>
</feature>
<evidence type="ECO:0000313" key="3">
    <source>
        <dbReference type="Proteomes" id="UP000799291"/>
    </source>
</evidence>
<name>A0A6G1JP38_9PLEO</name>
<dbReference type="OrthoDB" id="3439209at2759"/>
<protein>
    <recommendedName>
        <fullName evidence="4">Myb-like domain-containing protein</fullName>
    </recommendedName>
</protein>
<dbReference type="Proteomes" id="UP000799291">
    <property type="component" value="Unassembled WGS sequence"/>
</dbReference>
<dbReference type="AlphaFoldDB" id="A0A6G1JP38"/>
<keyword evidence="3" id="KW-1185">Reference proteome</keyword>
<feature type="compositionally biased region" description="Polar residues" evidence="1">
    <location>
        <begin position="203"/>
        <end position="218"/>
    </location>
</feature>
<feature type="region of interest" description="Disordered" evidence="1">
    <location>
        <begin position="257"/>
        <end position="288"/>
    </location>
</feature>
<sequence>MADTLRHHCSFIDRYTSQQEFSLSDTNSPRPFSHQQFRIPQGQAMAQPVMRQFRPEHDIHNQAWPNQRVMPRISQYPTTSAAGALTGPPAPVQRPMWSRDTAADVAFSSWPHGLPMSPMTMQEDLQLGPNSHLIYHDGALPGQNILGKHDRYGYGVGSSWALSAVGGLHRQVSAFEGSEFDTTASSLSPKSPFSDPSDPGHTVGTQNMADQMSPNTSWAGFGSASPRDIKQSQSPLQYQPNMLSFDSLQPQQIISSAGLDSNPRLPGLGTVPSVEHSPSSGNWSSEYSNQLSGPPYYQRGMLPASSFQQNASGQPSSYANYTHSDALYRSYRSDTRHEAPTQDSFQVGRTAENQAQRKREDQILIEGKANGLTYKEIRKKLGINVAESTLRGRYRSLTKARKDRVRKPVWKERDLQLLKEVVNSELDRLDDSCRALTQGQRLAKVPWKKVAEYIAEHGGSYHFGNSTCKKKWTQLHTSN</sequence>
<proteinExistence type="predicted"/>
<evidence type="ECO:0000256" key="1">
    <source>
        <dbReference type="SAM" id="MobiDB-lite"/>
    </source>
</evidence>
<feature type="region of interest" description="Disordered" evidence="1">
    <location>
        <begin position="334"/>
        <end position="359"/>
    </location>
</feature>